<gene>
    <name evidence="2" type="ORF">ESO86_16060</name>
</gene>
<dbReference type="InterPro" id="IPR001466">
    <property type="entry name" value="Beta-lactam-related"/>
</dbReference>
<proteinExistence type="predicted"/>
<evidence type="ECO:0000313" key="2">
    <source>
        <dbReference type="EMBL" id="RXZ41985.1"/>
    </source>
</evidence>
<reference evidence="2 3" key="1">
    <citation type="submission" date="2019-01" db="EMBL/GenBank/DDBJ databases">
        <authorList>
            <person name="Li J."/>
        </authorList>
    </citation>
    <scope>NUCLEOTIDE SEQUENCE [LARGE SCALE GENOMIC DNA]</scope>
    <source>
        <strain evidence="2 3">CGMCC 4.7180</strain>
    </source>
</reference>
<dbReference type="Gene3D" id="3.40.710.10">
    <property type="entry name" value="DD-peptidase/beta-lactamase superfamily"/>
    <property type="match status" value="1"/>
</dbReference>
<dbReference type="SUPFAM" id="SSF56601">
    <property type="entry name" value="beta-lactamase/transpeptidase-like"/>
    <property type="match status" value="1"/>
</dbReference>
<accession>A0A4Q2J8C2</accession>
<dbReference type="EMBL" id="SDPL01000494">
    <property type="protein sequence ID" value="RXZ41985.1"/>
    <property type="molecule type" value="Genomic_DNA"/>
</dbReference>
<dbReference type="AlphaFoldDB" id="A0A4Q2J8C2"/>
<dbReference type="InterPro" id="IPR012338">
    <property type="entry name" value="Beta-lactam/transpept-like"/>
</dbReference>
<dbReference type="Pfam" id="PF00144">
    <property type="entry name" value="Beta-lactamase"/>
    <property type="match status" value="1"/>
</dbReference>
<dbReference type="OrthoDB" id="3171327at2"/>
<dbReference type="PANTHER" id="PTHR46825">
    <property type="entry name" value="D-ALANYL-D-ALANINE-CARBOXYPEPTIDASE/ENDOPEPTIDASE AMPH"/>
    <property type="match status" value="1"/>
</dbReference>
<name>A0A4Q2J8C2_9MICO</name>
<protein>
    <submittedName>
        <fullName evidence="2">Class A beta-lactamase-related serine hydrolase</fullName>
    </submittedName>
</protein>
<dbReference type="InterPro" id="IPR050491">
    <property type="entry name" value="AmpC-like"/>
</dbReference>
<evidence type="ECO:0000313" key="3">
    <source>
        <dbReference type="Proteomes" id="UP000292881"/>
    </source>
</evidence>
<feature type="domain" description="Beta-lactamase-related" evidence="1">
    <location>
        <begin position="96"/>
        <end position="379"/>
    </location>
</feature>
<organism evidence="2 3">
    <name type="scientific">Agromyces binzhouensis</name>
    <dbReference type="NCBI Taxonomy" id="1817495"/>
    <lineage>
        <taxon>Bacteria</taxon>
        <taxon>Bacillati</taxon>
        <taxon>Actinomycetota</taxon>
        <taxon>Actinomycetes</taxon>
        <taxon>Micrococcales</taxon>
        <taxon>Microbacteriaceae</taxon>
        <taxon>Agromyces</taxon>
    </lineage>
</organism>
<dbReference type="PANTHER" id="PTHR46825:SF9">
    <property type="entry name" value="BETA-LACTAMASE-RELATED DOMAIN-CONTAINING PROTEIN"/>
    <property type="match status" value="1"/>
</dbReference>
<dbReference type="Proteomes" id="UP000292881">
    <property type="component" value="Unassembled WGS sequence"/>
</dbReference>
<comment type="caution">
    <text evidence="2">The sequence shown here is derived from an EMBL/GenBank/DDBJ whole genome shotgun (WGS) entry which is preliminary data.</text>
</comment>
<evidence type="ECO:0000259" key="1">
    <source>
        <dbReference type="Pfam" id="PF00144"/>
    </source>
</evidence>
<keyword evidence="3" id="KW-1185">Reference proteome</keyword>
<sequence length="395" mass="40916">MGASLTAACAREDPADGLRALRGRCAGRTGSMRRMVAHRVAHRRPHRRIASAVLAAVAAATLGGCVSGPPYDQLLTGDEELLAVAREHYTDARDRVAIALLDGDEVRTAFVSADPGTWFGFGGATSALTGLLLADAIDRGEVAIDDPVSAHLDLGDAPAAGLTLGALATHRSNLPQDPLGPEAFQAGAVDGEAVPDRGGLDAMLARVAALDLVPELEYNPSDFDAALVGQAIAAASGTRFSDLLAERVLEPAGMTGAVVVESGDLLPDDLAQGHEWRGERVAPRGSGAYAPATGVAATIDDGVALARSVLDGPFAGSAALEPVADTRWPQIRVGYFWERIDAGDDGVDYIIGSAEGFTAAVLVDPSAGRAVVLLSNTEEAWPWVRLRPLLSLLVE</sequence>
<dbReference type="GO" id="GO:0016787">
    <property type="term" value="F:hydrolase activity"/>
    <property type="evidence" value="ECO:0007669"/>
    <property type="project" value="UniProtKB-KW"/>
</dbReference>
<keyword evidence="2" id="KW-0378">Hydrolase</keyword>